<evidence type="ECO:0000256" key="1">
    <source>
        <dbReference type="ARBA" id="ARBA00004429"/>
    </source>
</evidence>
<dbReference type="InterPro" id="IPR004681">
    <property type="entry name" value="TRAP_DctM"/>
</dbReference>
<comment type="subcellular location">
    <subcellularLocation>
        <location evidence="1">Cell inner membrane</location>
        <topology evidence="1">Multi-pass membrane protein</topology>
    </subcellularLocation>
</comment>
<feature type="domain" description="TRAP C4-dicarboxylate transport system permease DctM subunit" evidence="8">
    <location>
        <begin position="1"/>
        <end position="181"/>
    </location>
</feature>
<evidence type="ECO:0000256" key="4">
    <source>
        <dbReference type="ARBA" id="ARBA00022692"/>
    </source>
</evidence>
<dbReference type="PANTHER" id="PTHR33362">
    <property type="entry name" value="SIALIC ACID TRAP TRANSPORTER PERMEASE PROTEIN SIAT-RELATED"/>
    <property type="match status" value="1"/>
</dbReference>
<evidence type="ECO:0000256" key="2">
    <source>
        <dbReference type="ARBA" id="ARBA00022475"/>
    </source>
</evidence>
<dbReference type="InterPro" id="IPR010656">
    <property type="entry name" value="DctM"/>
</dbReference>
<proteinExistence type="predicted"/>
<evidence type="ECO:0000259" key="8">
    <source>
        <dbReference type="Pfam" id="PF06808"/>
    </source>
</evidence>
<protein>
    <recommendedName>
        <fullName evidence="8">TRAP C4-dicarboxylate transport system permease DctM subunit domain-containing protein</fullName>
    </recommendedName>
</protein>
<dbReference type="EMBL" id="UINC01205266">
    <property type="protein sequence ID" value="SVE26364.1"/>
    <property type="molecule type" value="Genomic_DNA"/>
</dbReference>
<feature type="transmembrane region" description="Helical" evidence="7">
    <location>
        <begin position="123"/>
        <end position="146"/>
    </location>
</feature>
<feature type="transmembrane region" description="Helical" evidence="7">
    <location>
        <begin position="68"/>
        <end position="91"/>
    </location>
</feature>
<gene>
    <name evidence="9" type="ORF">METZ01_LOCUS479218</name>
</gene>
<evidence type="ECO:0000256" key="3">
    <source>
        <dbReference type="ARBA" id="ARBA00022519"/>
    </source>
</evidence>
<keyword evidence="6 7" id="KW-0472">Membrane</keyword>
<keyword evidence="4 7" id="KW-0812">Transmembrane</keyword>
<reference evidence="9" key="1">
    <citation type="submission" date="2018-05" db="EMBL/GenBank/DDBJ databases">
        <authorList>
            <person name="Lanie J.A."/>
            <person name="Ng W.-L."/>
            <person name="Kazmierczak K.M."/>
            <person name="Andrzejewski T.M."/>
            <person name="Davidsen T.M."/>
            <person name="Wayne K.J."/>
            <person name="Tettelin H."/>
            <person name="Glass J.I."/>
            <person name="Rusch D."/>
            <person name="Podicherti R."/>
            <person name="Tsui H.-C.T."/>
            <person name="Winkler M.E."/>
        </authorList>
    </citation>
    <scope>NUCLEOTIDE SEQUENCE</scope>
</reference>
<feature type="transmembrane region" description="Helical" evidence="7">
    <location>
        <begin position="158"/>
        <end position="179"/>
    </location>
</feature>
<evidence type="ECO:0000256" key="7">
    <source>
        <dbReference type="SAM" id="Phobius"/>
    </source>
</evidence>
<dbReference type="PANTHER" id="PTHR33362:SF5">
    <property type="entry name" value="C4-DICARBOXYLATE TRAP TRANSPORTER LARGE PERMEASE PROTEIN DCTM"/>
    <property type="match status" value="1"/>
</dbReference>
<dbReference type="GO" id="GO:0022857">
    <property type="term" value="F:transmembrane transporter activity"/>
    <property type="evidence" value="ECO:0007669"/>
    <property type="project" value="TreeGrafter"/>
</dbReference>
<evidence type="ECO:0000256" key="6">
    <source>
        <dbReference type="ARBA" id="ARBA00023136"/>
    </source>
</evidence>
<name>A0A383C2F3_9ZZZZ</name>
<evidence type="ECO:0000313" key="9">
    <source>
        <dbReference type="EMBL" id="SVE26364.1"/>
    </source>
</evidence>
<feature type="non-terminal residue" evidence="9">
    <location>
        <position position="1"/>
    </location>
</feature>
<keyword evidence="3" id="KW-0997">Cell inner membrane</keyword>
<evidence type="ECO:0000256" key="5">
    <source>
        <dbReference type="ARBA" id="ARBA00022989"/>
    </source>
</evidence>
<sequence>FTPTEAAGIGAIGALGLGVIAGRMDRSAFFQALLDSVDTTAMVFTILIGAIVFKNLIALLQFPSMIEAWMLALSLPPMGMLLLILLIYILLGAILDTMAMILLTLPVFFPIISGLGFDAVWFGILMVVVIELALISPPMGINVFVIKGMAPNVSLGTIYIGVLPFVVAQILLLVLVLIFPDLALWLPRTAS</sequence>
<feature type="transmembrane region" description="Helical" evidence="7">
    <location>
        <begin position="98"/>
        <end position="117"/>
    </location>
</feature>
<keyword evidence="5 7" id="KW-1133">Transmembrane helix</keyword>
<dbReference type="Pfam" id="PF06808">
    <property type="entry name" value="DctM"/>
    <property type="match status" value="1"/>
</dbReference>
<keyword evidence="2" id="KW-1003">Cell membrane</keyword>
<dbReference type="AlphaFoldDB" id="A0A383C2F3"/>
<feature type="transmembrane region" description="Helical" evidence="7">
    <location>
        <begin position="6"/>
        <end position="22"/>
    </location>
</feature>
<accession>A0A383C2F3</accession>
<dbReference type="GO" id="GO:0005886">
    <property type="term" value="C:plasma membrane"/>
    <property type="evidence" value="ECO:0007669"/>
    <property type="project" value="UniProtKB-SubCell"/>
</dbReference>
<feature type="transmembrane region" description="Helical" evidence="7">
    <location>
        <begin position="43"/>
        <end position="62"/>
    </location>
</feature>
<organism evidence="9">
    <name type="scientific">marine metagenome</name>
    <dbReference type="NCBI Taxonomy" id="408172"/>
    <lineage>
        <taxon>unclassified sequences</taxon>
        <taxon>metagenomes</taxon>
        <taxon>ecological metagenomes</taxon>
    </lineage>
</organism>